<dbReference type="InterPro" id="IPR050278">
    <property type="entry name" value="Serine_Prot_S9B/DPPIV"/>
</dbReference>
<sequence length="716" mass="77944">MIIEGGSRRAPPFRTVLADSGAMSISYPRQSARTRRFSLGVPRAFQIAPDGSRVAFLRTRAGDDPVTCLWTLDTATGEEECVADPAALDVPGEEDLPAEERARRERAREQAGGIVGYATDRAMRRAVFTLGGRLYTVDLGTALVRELPARPPVFDPRPDPMGRRVAYVSGRTLRVVELDGGEDRALVEPESDQVSYGLAEFVAAEEMDRMRGHWWSPDGGTLLVARVDETPVQRWHIADPANPDRPPSEVAYPAAGTPNALVSLVLLKVDGGRIAVDWDRGMFPYLVTAVWDRHGLLIVVQPRDQRSQRVLRVDPTNGETVLLHTEHDPIWTEVIPGLPVRTHGGDLVWATEDAGTDTRRLTVAGEPVTPGGLQLRSVLGVDGESILFTAWEEPTEVHLYSYEGGEVTRLSEGPGVFGGTRSGDVTVVSGARLDRLGSQAEVRTPTAVHPVASFAETPVITPRVELLRSGDRELRTAVVLPTGWEPGHGRLPVLMDPYGGPHAQRVLAVQRSYCEAQWLADQGFAVVIADGRGTPGRGPAWERAVRGDFVGPVLEDQISALIEAARKHPAALDLDRVGIRGWSFGGWLAALAVMHRPDVFHAGVAGAPVTDWRLYDTHYTERYLGHPDEEPENYADNSLLGRAADLKRPLMIIHGLADDNVVAAHTLRLSSALLAAGRPHTVLPLSGVTHMTPQEVVAENLLHIQVHFLKESLASQ</sequence>
<keyword evidence="4" id="KW-1185">Reference proteome</keyword>
<dbReference type="SUPFAM" id="SSF82171">
    <property type="entry name" value="DPP6 N-terminal domain-like"/>
    <property type="match status" value="1"/>
</dbReference>
<evidence type="ECO:0000259" key="2">
    <source>
        <dbReference type="Pfam" id="PF00930"/>
    </source>
</evidence>
<dbReference type="Gene3D" id="3.40.50.1820">
    <property type="entry name" value="alpha/beta hydrolase"/>
    <property type="match status" value="1"/>
</dbReference>
<reference evidence="4" key="1">
    <citation type="submission" date="2017-06" db="EMBL/GenBank/DDBJ databases">
        <authorList>
            <person name="Varghese N."/>
            <person name="Submissions S."/>
        </authorList>
    </citation>
    <scope>NUCLEOTIDE SEQUENCE [LARGE SCALE GENOMIC DNA]</scope>
    <source>
        <strain evidence="4">DSM 44485</strain>
    </source>
</reference>
<accession>A0A238WZD1</accession>
<dbReference type="GO" id="GO:0008236">
    <property type="term" value="F:serine-type peptidase activity"/>
    <property type="evidence" value="ECO:0007669"/>
    <property type="project" value="InterPro"/>
</dbReference>
<dbReference type="Gene3D" id="2.140.10.30">
    <property type="entry name" value="Dipeptidylpeptidase IV, N-terminal domain"/>
    <property type="match status" value="1"/>
</dbReference>
<dbReference type="PANTHER" id="PTHR11731">
    <property type="entry name" value="PROTEASE FAMILY S9B,C DIPEPTIDYL-PEPTIDASE IV-RELATED"/>
    <property type="match status" value="1"/>
</dbReference>
<protein>
    <submittedName>
        <fullName evidence="3">Dipeptidyl-peptidase-4</fullName>
    </submittedName>
</protein>
<feature type="domain" description="Peptidase S9 prolyl oligopeptidase catalytic" evidence="1">
    <location>
        <begin position="515"/>
        <end position="714"/>
    </location>
</feature>
<dbReference type="InterPro" id="IPR001375">
    <property type="entry name" value="Peptidase_S9_cat"/>
</dbReference>
<evidence type="ECO:0000313" key="3">
    <source>
        <dbReference type="EMBL" id="SNR51574.1"/>
    </source>
</evidence>
<feature type="domain" description="Dipeptidylpeptidase IV N-terminal" evidence="2">
    <location>
        <begin position="131"/>
        <end position="412"/>
    </location>
</feature>
<proteinExistence type="predicted"/>
<dbReference type="GO" id="GO:0006508">
    <property type="term" value="P:proteolysis"/>
    <property type="evidence" value="ECO:0007669"/>
    <property type="project" value="InterPro"/>
</dbReference>
<dbReference type="EMBL" id="FZNP01000003">
    <property type="protein sequence ID" value="SNR51574.1"/>
    <property type="molecule type" value="Genomic_DNA"/>
</dbReference>
<dbReference type="SUPFAM" id="SSF53474">
    <property type="entry name" value="alpha/beta-Hydrolases"/>
    <property type="match status" value="1"/>
</dbReference>
<evidence type="ECO:0000313" key="4">
    <source>
        <dbReference type="Proteomes" id="UP000198420"/>
    </source>
</evidence>
<evidence type="ECO:0000259" key="1">
    <source>
        <dbReference type="Pfam" id="PF00326"/>
    </source>
</evidence>
<dbReference type="AlphaFoldDB" id="A0A238WZD1"/>
<gene>
    <name evidence="3" type="ORF">SAMN06265355_103467</name>
</gene>
<dbReference type="Pfam" id="PF00930">
    <property type="entry name" value="DPPIV_N"/>
    <property type="match status" value="1"/>
</dbReference>
<dbReference type="PANTHER" id="PTHR11731:SF193">
    <property type="entry name" value="DIPEPTIDYL PEPTIDASE 9"/>
    <property type="match status" value="1"/>
</dbReference>
<dbReference type="Proteomes" id="UP000198420">
    <property type="component" value="Unassembled WGS sequence"/>
</dbReference>
<dbReference type="InterPro" id="IPR029058">
    <property type="entry name" value="AB_hydrolase_fold"/>
</dbReference>
<dbReference type="InterPro" id="IPR002469">
    <property type="entry name" value="Peptidase_S9B_N"/>
</dbReference>
<organism evidence="3 4">
    <name type="scientific">Actinomadura mexicana</name>
    <dbReference type="NCBI Taxonomy" id="134959"/>
    <lineage>
        <taxon>Bacteria</taxon>
        <taxon>Bacillati</taxon>
        <taxon>Actinomycetota</taxon>
        <taxon>Actinomycetes</taxon>
        <taxon>Streptosporangiales</taxon>
        <taxon>Thermomonosporaceae</taxon>
        <taxon>Actinomadura</taxon>
    </lineage>
</organism>
<dbReference type="GO" id="GO:0008239">
    <property type="term" value="F:dipeptidyl-peptidase activity"/>
    <property type="evidence" value="ECO:0007669"/>
    <property type="project" value="TreeGrafter"/>
</dbReference>
<name>A0A238WZD1_9ACTN</name>
<dbReference type="Pfam" id="PF00326">
    <property type="entry name" value="Peptidase_S9"/>
    <property type="match status" value="1"/>
</dbReference>